<dbReference type="EMBL" id="CDGG01000001">
    <property type="protein sequence ID" value="CEI84044.1"/>
    <property type="molecule type" value="Genomic_DNA"/>
</dbReference>
<keyword evidence="3" id="KW-1185">Reference proteome</keyword>
<name>A0A0A1MWT7_9BACI</name>
<dbReference type="RefSeq" id="WP_042534615.1">
    <property type="nucleotide sequence ID" value="NZ_CAXOIH010000001.1"/>
</dbReference>
<feature type="domain" description="ABM" evidence="1">
    <location>
        <begin position="66"/>
        <end position="160"/>
    </location>
</feature>
<dbReference type="InterPro" id="IPR007138">
    <property type="entry name" value="ABM_dom"/>
</dbReference>
<sequence>MKAFMSRGTIHFLETLEKKNKHIDFYFIASNDGGIAYYENSSKNIFSAGQAFDVLKSVGELSKEGYVVMNHLPISEDSSPAFEYRMKHSDSGIEKMEGFQAWRFLRQEKSSKYVVLTQWKSFADFENWKNSDQFKKAHDSQQAKQPSYFMERPFVISGHMHEKEE</sequence>
<keyword evidence="2" id="KW-0503">Monooxygenase</keyword>
<dbReference type="OrthoDB" id="2352283at2"/>
<reference evidence="2 3" key="1">
    <citation type="submission" date="2014-11" db="EMBL/GenBank/DDBJ databases">
        <authorList>
            <person name="Urmite Genomes Urmite Genomes"/>
        </authorList>
    </citation>
    <scope>NUCLEOTIDE SEQUENCE [LARGE SCALE GENOMIC DNA]</scope>
    <source>
        <strain evidence="2 3">Oc5</strain>
    </source>
</reference>
<dbReference type="InterPro" id="IPR011008">
    <property type="entry name" value="Dimeric_a/b-barrel"/>
</dbReference>
<dbReference type="PANTHER" id="PTHR34474:SF2">
    <property type="entry name" value="SIGNAL TRANSDUCTION PROTEIN TRAP"/>
    <property type="match status" value="1"/>
</dbReference>
<gene>
    <name evidence="2" type="primary">hmoB</name>
    <name evidence="2" type="ORF">BN997_03977</name>
</gene>
<dbReference type="InterPro" id="IPR050404">
    <property type="entry name" value="Heme-degrading_MO"/>
</dbReference>
<dbReference type="STRING" id="545501.BN997_03977"/>
<keyword evidence="2" id="KW-0560">Oxidoreductase</keyword>
<dbReference type="GO" id="GO:0004497">
    <property type="term" value="F:monooxygenase activity"/>
    <property type="evidence" value="ECO:0007669"/>
    <property type="project" value="UniProtKB-KW"/>
</dbReference>
<dbReference type="Pfam" id="PF03992">
    <property type="entry name" value="ABM"/>
    <property type="match status" value="1"/>
</dbReference>
<dbReference type="PROSITE" id="PS51725">
    <property type="entry name" value="ABM"/>
    <property type="match status" value="1"/>
</dbReference>
<dbReference type="AlphaFoldDB" id="A0A0A1MWT7"/>
<evidence type="ECO:0000259" key="1">
    <source>
        <dbReference type="PROSITE" id="PS51725"/>
    </source>
</evidence>
<accession>A0A0A1MWT7</accession>
<protein>
    <submittedName>
        <fullName evidence="2">Heme-degrading monooxygenase HmoB</fullName>
    </submittedName>
</protein>
<dbReference type="Gene3D" id="3.30.70.100">
    <property type="match status" value="1"/>
</dbReference>
<organism evidence="2 3">
    <name type="scientific">Oceanobacillus oncorhynchi</name>
    <dbReference type="NCBI Taxonomy" id="545501"/>
    <lineage>
        <taxon>Bacteria</taxon>
        <taxon>Bacillati</taxon>
        <taxon>Bacillota</taxon>
        <taxon>Bacilli</taxon>
        <taxon>Bacillales</taxon>
        <taxon>Bacillaceae</taxon>
        <taxon>Oceanobacillus</taxon>
    </lineage>
</organism>
<dbReference type="Proteomes" id="UP000040453">
    <property type="component" value="Unassembled WGS sequence"/>
</dbReference>
<dbReference type="PANTHER" id="PTHR34474">
    <property type="entry name" value="SIGNAL TRANSDUCTION PROTEIN TRAP"/>
    <property type="match status" value="1"/>
</dbReference>
<dbReference type="SUPFAM" id="SSF54909">
    <property type="entry name" value="Dimeric alpha+beta barrel"/>
    <property type="match status" value="1"/>
</dbReference>
<evidence type="ECO:0000313" key="2">
    <source>
        <dbReference type="EMBL" id="CEI84044.1"/>
    </source>
</evidence>
<proteinExistence type="predicted"/>
<evidence type="ECO:0000313" key="3">
    <source>
        <dbReference type="Proteomes" id="UP000040453"/>
    </source>
</evidence>